<feature type="domain" description="ATP-grasp" evidence="2">
    <location>
        <begin position="130"/>
        <end position="355"/>
    </location>
</feature>
<gene>
    <name evidence="3" type="ORF">D7M11_20085</name>
</gene>
<dbReference type="Proteomes" id="UP000282311">
    <property type="component" value="Unassembled WGS sequence"/>
</dbReference>
<evidence type="ECO:0000313" key="4">
    <source>
        <dbReference type="Proteomes" id="UP000282311"/>
    </source>
</evidence>
<comment type="caution">
    <text evidence="3">The sequence shown here is derived from an EMBL/GenBank/DDBJ whole genome shotgun (WGS) entry which is preliminary data.</text>
</comment>
<keyword evidence="1" id="KW-0547">Nucleotide-binding</keyword>
<sequence length="366" mass="40397">MLRIWKNIDTSGDATMTTNLLGIMTNHIGNPRRFHPHAQAAVSAGFSGVLLFVPQGVRLLGKRIDGYMYTPGRGWVKTSREYPVAAIDIGYYTKPETVQRSIRVKQATPIRFTGFASGNKWTIQQHLLASEALKPHLLPTIPMRSTGDAIAFAKEHGTIMIKPINGKGGKGIMKLTRAGTGWALVRNGRSVVSGSEPTVRSALRLAAGGGKYLLQRWIDIRNPEGRVYDIRSLVQKDGSGQWVITGTAVREGARNSITSNISGGGRAYETKAYLEKLFDPDKTSELLDKIEFLSGHIPAHLEADYGKRFAEFGLDFAVDRSGALWLLEANIKPGKSVIRKVYGDEAAKRCFRLHYQFARYLAVNPK</sequence>
<reference evidence="3 4" key="1">
    <citation type="journal article" date="2007" name="Int. J. Syst. Evol. Microbiol.">
        <title>Paenibacillus ginsengarvi sp. nov., isolated from soil from ginseng cultivation.</title>
        <authorList>
            <person name="Yoon M.H."/>
            <person name="Ten L.N."/>
            <person name="Im W.T."/>
        </authorList>
    </citation>
    <scope>NUCLEOTIDE SEQUENCE [LARGE SCALE GENOMIC DNA]</scope>
    <source>
        <strain evidence="3 4">KCTC 13059</strain>
    </source>
</reference>
<dbReference type="Gene3D" id="3.30.470.20">
    <property type="entry name" value="ATP-grasp fold, B domain"/>
    <property type="match status" value="1"/>
</dbReference>
<dbReference type="SUPFAM" id="SSF56059">
    <property type="entry name" value="Glutathione synthetase ATP-binding domain-like"/>
    <property type="match status" value="1"/>
</dbReference>
<dbReference type="InterPro" id="IPR013815">
    <property type="entry name" value="ATP_grasp_subdomain_1"/>
</dbReference>
<dbReference type="GO" id="GO:0005524">
    <property type="term" value="F:ATP binding"/>
    <property type="evidence" value="ECO:0007669"/>
    <property type="project" value="UniProtKB-UniRule"/>
</dbReference>
<accession>A0A3B0C295</accession>
<keyword evidence="1" id="KW-0067">ATP-binding</keyword>
<organism evidence="3 4">
    <name type="scientific">Paenibacillus ginsengarvi</name>
    <dbReference type="NCBI Taxonomy" id="400777"/>
    <lineage>
        <taxon>Bacteria</taxon>
        <taxon>Bacillati</taxon>
        <taxon>Bacillota</taxon>
        <taxon>Bacilli</taxon>
        <taxon>Bacillales</taxon>
        <taxon>Paenibacillaceae</taxon>
        <taxon>Paenibacillus</taxon>
    </lineage>
</organism>
<name>A0A3B0C295_9BACL</name>
<evidence type="ECO:0000256" key="1">
    <source>
        <dbReference type="PROSITE-ProRule" id="PRU00409"/>
    </source>
</evidence>
<dbReference type="EMBL" id="RBAH01000015">
    <property type="protein sequence ID" value="RKN80445.1"/>
    <property type="molecule type" value="Genomic_DNA"/>
</dbReference>
<keyword evidence="4" id="KW-1185">Reference proteome</keyword>
<dbReference type="Pfam" id="PF14398">
    <property type="entry name" value="ATPgrasp_YheCD"/>
    <property type="match status" value="1"/>
</dbReference>
<dbReference type="AlphaFoldDB" id="A0A3B0C295"/>
<proteinExistence type="predicted"/>
<dbReference type="GO" id="GO:0046872">
    <property type="term" value="F:metal ion binding"/>
    <property type="evidence" value="ECO:0007669"/>
    <property type="project" value="InterPro"/>
</dbReference>
<evidence type="ECO:0000313" key="3">
    <source>
        <dbReference type="EMBL" id="RKN80445.1"/>
    </source>
</evidence>
<dbReference type="Gene3D" id="3.30.1490.20">
    <property type="entry name" value="ATP-grasp fold, A domain"/>
    <property type="match status" value="1"/>
</dbReference>
<dbReference type="InterPro" id="IPR011761">
    <property type="entry name" value="ATP-grasp"/>
</dbReference>
<dbReference type="PROSITE" id="PS50975">
    <property type="entry name" value="ATP_GRASP"/>
    <property type="match status" value="1"/>
</dbReference>
<protein>
    <submittedName>
        <fullName evidence="3">YheC/YheD family protein</fullName>
    </submittedName>
</protein>
<evidence type="ECO:0000259" key="2">
    <source>
        <dbReference type="PROSITE" id="PS50975"/>
    </source>
</evidence>
<dbReference type="InterPro" id="IPR026838">
    <property type="entry name" value="YheC/D"/>
</dbReference>